<evidence type="ECO:0000313" key="2">
    <source>
        <dbReference type="EMBL" id="KAK7046028.1"/>
    </source>
</evidence>
<organism evidence="2 3">
    <name type="scientific">Paramarasmius palmivorus</name>
    <dbReference type="NCBI Taxonomy" id="297713"/>
    <lineage>
        <taxon>Eukaryota</taxon>
        <taxon>Fungi</taxon>
        <taxon>Dikarya</taxon>
        <taxon>Basidiomycota</taxon>
        <taxon>Agaricomycotina</taxon>
        <taxon>Agaricomycetes</taxon>
        <taxon>Agaricomycetidae</taxon>
        <taxon>Agaricales</taxon>
        <taxon>Marasmiineae</taxon>
        <taxon>Marasmiaceae</taxon>
        <taxon>Paramarasmius</taxon>
    </lineage>
</organism>
<keyword evidence="1" id="KW-0802">TPR repeat</keyword>
<comment type="caution">
    <text evidence="2">The sequence shown here is derived from an EMBL/GenBank/DDBJ whole genome shotgun (WGS) entry which is preliminary data.</text>
</comment>
<keyword evidence="3" id="KW-1185">Reference proteome</keyword>
<dbReference type="PANTHER" id="PTHR46423">
    <property type="entry name" value="RNA POLYMERASE II-ASSOCIATED PROTEIN 3"/>
    <property type="match status" value="1"/>
</dbReference>
<dbReference type="EMBL" id="JAYKXP010000022">
    <property type="protein sequence ID" value="KAK7046028.1"/>
    <property type="molecule type" value="Genomic_DNA"/>
</dbReference>
<protein>
    <recommendedName>
        <fullName evidence="4">TPR-like protein</fullName>
    </recommendedName>
</protein>
<sequence length="543" mass="61897">MSTQAQKLKEEADALFRSQEFKAASKKYSEAIKLDEANPILFPNRSLCSFKSKEYLNAAADATMAVSLDPSYVKAHVRRAEASDALHRDYIGQMSWQAALNALPKDNLTPSEKAAKEACERGYAESKRRGDEVRAQVKMEIESTTEYPTWRRVFALSENLTSEDIDNNPHTSLSQSKIACDEYRRATEALEHIFHKFPGRDSYTHGAGPIDSLANVILHDTRIPYDWDDTWLPKIYVVLQAQNENADAWKDLQFDDGFRELVMKRHREKGWDATQTALVITVQCWIVHARMIEGVGVKRVNYFHSALQTLHWARKELMPHGYSDKCSCCDRVFRPTYLLWVQKSYLDSMMECLECSKAGDKKPQYLEELRSEAENLIFTVDAMPREDDAVMAVTYQDMPRGMAYAALGVYYSEKAYLAEPPVPLPEFDELLKKSIGSYLLAGLCFPVGDEYRARYLNRALEGMIFSETAVSMLMDTLKHLEKAIEEMKPIWGSGATVSGERLRNTIGFLADTRRQFAAGVYKEDTILRFPHPVRDAVPLGRRK</sequence>
<dbReference type="GO" id="GO:0101031">
    <property type="term" value="C:protein folding chaperone complex"/>
    <property type="evidence" value="ECO:0007669"/>
    <property type="project" value="TreeGrafter"/>
</dbReference>
<dbReference type="SUPFAM" id="SSF48452">
    <property type="entry name" value="TPR-like"/>
    <property type="match status" value="1"/>
</dbReference>
<dbReference type="Gene3D" id="1.25.40.10">
    <property type="entry name" value="Tetratricopeptide repeat domain"/>
    <property type="match status" value="1"/>
</dbReference>
<evidence type="ECO:0000313" key="3">
    <source>
        <dbReference type="Proteomes" id="UP001383192"/>
    </source>
</evidence>
<proteinExistence type="predicted"/>
<dbReference type="InterPro" id="IPR011990">
    <property type="entry name" value="TPR-like_helical_dom_sf"/>
</dbReference>
<dbReference type="Proteomes" id="UP001383192">
    <property type="component" value="Unassembled WGS sequence"/>
</dbReference>
<accession>A0AAW0D413</accession>
<evidence type="ECO:0008006" key="4">
    <source>
        <dbReference type="Google" id="ProtNLM"/>
    </source>
</evidence>
<dbReference type="InterPro" id="IPR051966">
    <property type="entry name" value="RPAP3"/>
</dbReference>
<name>A0AAW0D413_9AGAR</name>
<evidence type="ECO:0000256" key="1">
    <source>
        <dbReference type="ARBA" id="ARBA00022803"/>
    </source>
</evidence>
<reference evidence="2 3" key="1">
    <citation type="submission" date="2024-01" db="EMBL/GenBank/DDBJ databases">
        <title>A draft genome for a cacao thread blight-causing isolate of Paramarasmius palmivorus.</title>
        <authorList>
            <person name="Baruah I.K."/>
            <person name="Bukari Y."/>
            <person name="Amoako-Attah I."/>
            <person name="Meinhardt L.W."/>
            <person name="Bailey B.A."/>
            <person name="Cohen S.P."/>
        </authorList>
    </citation>
    <scope>NUCLEOTIDE SEQUENCE [LARGE SCALE GENOMIC DNA]</scope>
    <source>
        <strain evidence="2 3">GH-12</strain>
    </source>
</reference>
<dbReference type="AlphaFoldDB" id="A0AAW0D413"/>
<dbReference type="PANTHER" id="PTHR46423:SF1">
    <property type="entry name" value="RNA POLYMERASE II-ASSOCIATED PROTEIN 3"/>
    <property type="match status" value="1"/>
</dbReference>
<gene>
    <name evidence="2" type="ORF">VNI00_007023</name>
</gene>